<dbReference type="Gene3D" id="2.60.40.1120">
    <property type="entry name" value="Carboxypeptidase-like, regulatory domain"/>
    <property type="match status" value="1"/>
</dbReference>
<feature type="region of interest" description="Disordered" evidence="1">
    <location>
        <begin position="155"/>
        <end position="175"/>
    </location>
</feature>
<name>D1Z1A1_METPS</name>
<dbReference type="KEGG" id="mpd:MCP_2401"/>
<keyword evidence="2" id="KW-0472">Membrane</keyword>
<protein>
    <recommendedName>
        <fullName evidence="5">Carboxypeptidase regulatory-like domain-containing protein</fullName>
    </recommendedName>
</protein>
<reference evidence="4" key="3">
    <citation type="journal article" date="2011" name="PLoS ONE">
        <title>Genome sequence of a mesophilic hydrogenotrophic methanogen Methanocella paludicola, the first cultivated representative of the order Methanocellales.</title>
        <authorList>
            <person name="Sakai S."/>
            <person name="Takaki Y."/>
            <person name="Shimamura S."/>
            <person name="Sekine M."/>
            <person name="Tajima T."/>
            <person name="Kosugi H."/>
            <person name="Ichikawa N."/>
            <person name="Tasumi E."/>
            <person name="Hiraki A.T."/>
            <person name="Shimizu A."/>
            <person name="Kato Y."/>
            <person name="Nishiko R."/>
            <person name="Mori K."/>
            <person name="Fujita N."/>
            <person name="Imachi H."/>
            <person name="Takai K."/>
        </authorList>
    </citation>
    <scope>NUCLEOTIDE SEQUENCE [LARGE SCALE GENOMIC DNA]</scope>
    <source>
        <strain evidence="4">DSM 17711 / JCM 13418 / NBRC 101707 / SANAE</strain>
    </source>
</reference>
<dbReference type="PATRIC" id="fig|304371.9.peg.2448"/>
<organism evidence="3 4">
    <name type="scientific">Methanocella paludicola (strain DSM 17711 / JCM 13418 / NBRC 101707 / SANAE)</name>
    <dbReference type="NCBI Taxonomy" id="304371"/>
    <lineage>
        <taxon>Archaea</taxon>
        <taxon>Methanobacteriati</taxon>
        <taxon>Methanobacteriota</taxon>
        <taxon>Stenosarchaea group</taxon>
        <taxon>Methanomicrobia</taxon>
        <taxon>Methanocellales</taxon>
        <taxon>Methanocellaceae</taxon>
        <taxon>Methanocella</taxon>
    </lineage>
</organism>
<dbReference type="EMBL" id="AP011532">
    <property type="protein sequence ID" value="BAI62473.1"/>
    <property type="molecule type" value="Genomic_DNA"/>
</dbReference>
<feature type="transmembrane region" description="Helical" evidence="2">
    <location>
        <begin position="188"/>
        <end position="210"/>
    </location>
</feature>
<proteinExistence type="predicted"/>
<evidence type="ECO:0008006" key="5">
    <source>
        <dbReference type="Google" id="ProtNLM"/>
    </source>
</evidence>
<gene>
    <name evidence="3" type="ordered locus">MCP_2401</name>
</gene>
<feature type="region of interest" description="Disordered" evidence="1">
    <location>
        <begin position="111"/>
        <end position="134"/>
    </location>
</feature>
<dbReference type="InParanoid" id="D1Z1A1"/>
<keyword evidence="2" id="KW-0812">Transmembrane</keyword>
<feature type="compositionally biased region" description="Pro residues" evidence="1">
    <location>
        <begin position="157"/>
        <end position="175"/>
    </location>
</feature>
<dbReference type="AlphaFoldDB" id="D1Z1A1"/>
<evidence type="ECO:0000256" key="1">
    <source>
        <dbReference type="SAM" id="MobiDB-lite"/>
    </source>
</evidence>
<dbReference type="SUPFAM" id="SSF49464">
    <property type="entry name" value="Carboxypeptidase regulatory domain-like"/>
    <property type="match status" value="1"/>
</dbReference>
<reference evidence="3 4" key="2">
    <citation type="journal article" date="2008" name="Int. J. Syst. Evol. Microbiol.">
        <title>Methanocella paludicola gen. nov., sp. nov., a methane-producing archaeon, the first isolate of the lineage 'Rice Cluster I', and proposal of the new archaeal order Methanocellales ord. nov.</title>
        <authorList>
            <person name="Sakai S."/>
            <person name="Imachi H."/>
            <person name="Hanada S."/>
            <person name="Ohashi A."/>
            <person name="Harada H."/>
            <person name="Kamagata Y."/>
        </authorList>
    </citation>
    <scope>NUCLEOTIDE SEQUENCE [LARGE SCALE GENOMIC DNA]</scope>
    <source>
        <strain evidence="4">DSM 17711 / JCM 13418 / NBRC 101707 / SANAE</strain>
    </source>
</reference>
<keyword evidence="2" id="KW-1133">Transmembrane helix</keyword>
<feature type="compositionally biased region" description="Pro residues" evidence="1">
    <location>
        <begin position="116"/>
        <end position="126"/>
    </location>
</feature>
<evidence type="ECO:0000313" key="4">
    <source>
        <dbReference type="Proteomes" id="UP000001882"/>
    </source>
</evidence>
<evidence type="ECO:0000313" key="3">
    <source>
        <dbReference type="EMBL" id="BAI62473.1"/>
    </source>
</evidence>
<dbReference type="InterPro" id="IPR008969">
    <property type="entry name" value="CarboxyPept-like_regulatory"/>
</dbReference>
<dbReference type="Pfam" id="PF13620">
    <property type="entry name" value="CarboxypepD_reg"/>
    <property type="match status" value="1"/>
</dbReference>
<reference evidence="3 4" key="1">
    <citation type="journal article" date="2007" name="Appl. Environ. Microbiol.">
        <title>Isolation of key methanogens for global methane emission from rice paddy fields: a novel isolate affiliated with the clone cluster rice cluster I.</title>
        <authorList>
            <person name="Sakai S."/>
            <person name="Imachi H."/>
            <person name="Sekiguchi Y."/>
            <person name="Ohashi A."/>
            <person name="Harada H."/>
            <person name="Kamagata Y."/>
        </authorList>
    </citation>
    <scope>NUCLEOTIDE SEQUENCE [LARGE SCALE GENOMIC DNA]</scope>
    <source>
        <strain evidence="4">DSM 17711 / JCM 13418 / NBRC 101707 / SANAE</strain>
    </source>
</reference>
<dbReference type="Proteomes" id="UP000001882">
    <property type="component" value="Chromosome"/>
</dbReference>
<sequence length="212" mass="22239">MFIWMGCVMRPGKWFFTVCMIAVLLLTSAGSTAQATCKIYGYVSYGGVPAGGATVTLAGPDSGQATTAENGYYEFVVTPGNYIVTAAYSGHSASRTYVVNGAEVRIDIDISTATPTPTPTPTPTVTPTPSHDPGGMVIRNESSSFIPMAPEFTVTPVPRPSSTPTPTPTIAPTPTPTPTPVHGLLSNLYIWLVIAMIAILIIAAAALIYLRK</sequence>
<accession>D1Z1A1</accession>
<dbReference type="eggNOG" id="arCOG10894">
    <property type="taxonomic scope" value="Archaea"/>
</dbReference>
<keyword evidence="4" id="KW-1185">Reference proteome</keyword>
<evidence type="ECO:0000256" key="2">
    <source>
        <dbReference type="SAM" id="Phobius"/>
    </source>
</evidence>